<dbReference type="PANTHER" id="PTHR21666:SF285">
    <property type="entry name" value="M23 FAMILY METALLOPEPTIDASE"/>
    <property type="match status" value="1"/>
</dbReference>
<keyword evidence="3" id="KW-1185">Reference proteome</keyword>
<gene>
    <name evidence="2" type="ORF">G6047_08610</name>
</gene>
<dbReference type="InterPro" id="IPR011055">
    <property type="entry name" value="Dup_hybrid_motif"/>
</dbReference>
<accession>A0A972JJC9</accession>
<dbReference type="Pfam" id="PF01551">
    <property type="entry name" value="Peptidase_M23"/>
    <property type="match status" value="2"/>
</dbReference>
<evidence type="ECO:0000259" key="1">
    <source>
        <dbReference type="Pfam" id="PF01551"/>
    </source>
</evidence>
<evidence type="ECO:0000313" key="3">
    <source>
        <dbReference type="Proteomes" id="UP000712080"/>
    </source>
</evidence>
<dbReference type="Gene3D" id="2.70.70.10">
    <property type="entry name" value="Glucose Permease (Domain IIA)"/>
    <property type="match status" value="1"/>
</dbReference>
<dbReference type="InterPro" id="IPR050570">
    <property type="entry name" value="Cell_wall_metabolism_enzyme"/>
</dbReference>
<dbReference type="PANTHER" id="PTHR21666">
    <property type="entry name" value="PEPTIDASE-RELATED"/>
    <property type="match status" value="1"/>
</dbReference>
<sequence length="565" mass="63693">MKAFILSLLFYAPLFSQTTYPKDFFRSPLDIPLQLAGNFGELRTNHFHAGFDLRTQQKEGLNVYAAGDGYISRIKISPYGYGKAIYIDHPNGYTTVYGHLQSGSAVTEKYILSQQYLLKSFEIDVFPKPRELPVKKGDLIAYSGNTGGSEGPHLHFEFRDTKSEEIMNPLFFGFDMIVLDTKKPVITSVLAYPLSHDAKINGSLSPQIVNLTKSPDGSYTSDPIRAMGKIGFGISGYDSQDYGSGKNGIYKVASFDNGEFSFGYTFDQFAFDETRYINALIDYPRFKKSGVRVQKLFLKQPLAFEMFKGNASLGQLEILPNTNHAFRIEASDFQNNQLQINIPVVYSNEGPAEQLGAKTGYLVKAEKDAALEKGNFSIFVPAHTFYEDTYFDFEVDGKEVSFGNETIPAHTNFTVSITDDSIAEALRDKTFIASISGTRLNYNNTKRKGNTYTCYSRQPGKFKLALDTIKPKIALSKNIEGKWITKDKFISATISDNLSGLKTFNAYLNGNWVLFEFDYKNRRITHWFAWDDFVVEGRNELKIEATDNVGNSVIFETYFFRSKTP</sequence>
<feature type="domain" description="M23ase beta-sheet core" evidence="1">
    <location>
        <begin position="47"/>
        <end position="108"/>
    </location>
</feature>
<dbReference type="InterPro" id="IPR016047">
    <property type="entry name" value="M23ase_b-sheet_dom"/>
</dbReference>
<dbReference type="RefSeq" id="WP_169527200.1">
    <property type="nucleotide sequence ID" value="NZ_JAAMPU010000104.1"/>
</dbReference>
<comment type="caution">
    <text evidence="2">The sequence shown here is derived from an EMBL/GenBank/DDBJ whole genome shotgun (WGS) entry which is preliminary data.</text>
</comment>
<dbReference type="SUPFAM" id="SSF51261">
    <property type="entry name" value="Duplicated hybrid motif"/>
    <property type="match status" value="1"/>
</dbReference>
<reference evidence="2" key="1">
    <citation type="submission" date="2020-02" db="EMBL/GenBank/DDBJ databases">
        <title>Flavobacterium sp. genome.</title>
        <authorList>
            <person name="Jung H.S."/>
            <person name="Baek J.H."/>
            <person name="Jeon C.O."/>
        </authorList>
    </citation>
    <scope>NUCLEOTIDE SEQUENCE</scope>
    <source>
        <strain evidence="2">SE-s28</strain>
    </source>
</reference>
<proteinExistence type="predicted"/>
<dbReference type="EMBL" id="JAAMPU010000104">
    <property type="protein sequence ID" value="NMH28092.1"/>
    <property type="molecule type" value="Genomic_DNA"/>
</dbReference>
<name>A0A972JJC9_9FLAO</name>
<dbReference type="CDD" id="cd12797">
    <property type="entry name" value="M23_peptidase"/>
    <property type="match status" value="1"/>
</dbReference>
<feature type="domain" description="M23ase beta-sheet core" evidence="1">
    <location>
        <begin position="133"/>
        <end position="162"/>
    </location>
</feature>
<dbReference type="GO" id="GO:0004222">
    <property type="term" value="F:metalloendopeptidase activity"/>
    <property type="evidence" value="ECO:0007669"/>
    <property type="project" value="TreeGrafter"/>
</dbReference>
<organism evidence="2 3">
    <name type="scientific">Flavobacterium silvaticum</name>
    <dbReference type="NCBI Taxonomy" id="1852020"/>
    <lineage>
        <taxon>Bacteria</taxon>
        <taxon>Pseudomonadati</taxon>
        <taxon>Bacteroidota</taxon>
        <taxon>Flavobacteriia</taxon>
        <taxon>Flavobacteriales</taxon>
        <taxon>Flavobacteriaceae</taxon>
        <taxon>Flavobacterium</taxon>
    </lineage>
</organism>
<evidence type="ECO:0000313" key="2">
    <source>
        <dbReference type="EMBL" id="NMH28092.1"/>
    </source>
</evidence>
<protein>
    <submittedName>
        <fullName evidence="2">M23 family metallopeptidase</fullName>
    </submittedName>
</protein>
<dbReference type="AlphaFoldDB" id="A0A972JJC9"/>
<dbReference type="Proteomes" id="UP000712080">
    <property type="component" value="Unassembled WGS sequence"/>
</dbReference>